<accession>A0A1E3PIR9</accession>
<gene>
    <name evidence="1" type="ORF">NADFUDRAFT_47010</name>
</gene>
<organism evidence="1 2">
    <name type="scientific">Nadsonia fulvescens var. elongata DSM 6958</name>
    <dbReference type="NCBI Taxonomy" id="857566"/>
    <lineage>
        <taxon>Eukaryota</taxon>
        <taxon>Fungi</taxon>
        <taxon>Dikarya</taxon>
        <taxon>Ascomycota</taxon>
        <taxon>Saccharomycotina</taxon>
        <taxon>Dipodascomycetes</taxon>
        <taxon>Dipodascales</taxon>
        <taxon>Dipodascales incertae sedis</taxon>
        <taxon>Nadsonia</taxon>
    </lineage>
</organism>
<evidence type="ECO:0000313" key="2">
    <source>
        <dbReference type="Proteomes" id="UP000095009"/>
    </source>
</evidence>
<dbReference type="AlphaFoldDB" id="A0A1E3PIR9"/>
<protein>
    <submittedName>
        <fullName evidence="1">Uncharacterized protein</fullName>
    </submittedName>
</protein>
<proteinExistence type="predicted"/>
<evidence type="ECO:0000313" key="1">
    <source>
        <dbReference type="EMBL" id="ODQ65305.1"/>
    </source>
</evidence>
<dbReference type="EMBL" id="KV454410">
    <property type="protein sequence ID" value="ODQ65305.1"/>
    <property type="molecule type" value="Genomic_DNA"/>
</dbReference>
<name>A0A1E3PIR9_9ASCO</name>
<dbReference type="Proteomes" id="UP000095009">
    <property type="component" value="Unassembled WGS sequence"/>
</dbReference>
<sequence>MNQPCAPGGNFNLYVTTSTTTLTTATLANINVKNVRLSNNSHFYEQPVNVASNYPVNTPNSFSMINDNYYHDTLTSFDSANPLGGAFLSLDHSLLSPYMPESHNDCQENQIITNFSTMPINMCAMIPTRNCSSSIDQFRLFFAQPDVTTIQANTYSELALAEGSQSHMNMATNNPSVSSNLDYSPNNNLQFVPTATKTLNFVP</sequence>
<keyword evidence="2" id="KW-1185">Reference proteome</keyword>
<reference evidence="1 2" key="1">
    <citation type="journal article" date="2016" name="Proc. Natl. Acad. Sci. U.S.A.">
        <title>Comparative genomics of biotechnologically important yeasts.</title>
        <authorList>
            <person name="Riley R."/>
            <person name="Haridas S."/>
            <person name="Wolfe K.H."/>
            <person name="Lopes M.R."/>
            <person name="Hittinger C.T."/>
            <person name="Goeker M."/>
            <person name="Salamov A.A."/>
            <person name="Wisecaver J.H."/>
            <person name="Long T.M."/>
            <person name="Calvey C.H."/>
            <person name="Aerts A.L."/>
            <person name="Barry K.W."/>
            <person name="Choi C."/>
            <person name="Clum A."/>
            <person name="Coughlan A.Y."/>
            <person name="Deshpande S."/>
            <person name="Douglass A.P."/>
            <person name="Hanson S.J."/>
            <person name="Klenk H.-P."/>
            <person name="LaButti K.M."/>
            <person name="Lapidus A."/>
            <person name="Lindquist E.A."/>
            <person name="Lipzen A.M."/>
            <person name="Meier-Kolthoff J.P."/>
            <person name="Ohm R.A."/>
            <person name="Otillar R.P."/>
            <person name="Pangilinan J.L."/>
            <person name="Peng Y."/>
            <person name="Rokas A."/>
            <person name="Rosa C.A."/>
            <person name="Scheuner C."/>
            <person name="Sibirny A.A."/>
            <person name="Slot J.C."/>
            <person name="Stielow J.B."/>
            <person name="Sun H."/>
            <person name="Kurtzman C.P."/>
            <person name="Blackwell M."/>
            <person name="Grigoriev I.V."/>
            <person name="Jeffries T.W."/>
        </authorList>
    </citation>
    <scope>NUCLEOTIDE SEQUENCE [LARGE SCALE GENOMIC DNA]</scope>
    <source>
        <strain evidence="1 2">DSM 6958</strain>
    </source>
</reference>